<sequence length="168" mass="19141">MKQILRHSFEAVSLLTTNHGMLDVTFVPAFNQPDWIIPSGLILSIEDTHDRASSYYWQQQVLPVFDLLTQEQTPDKIIILEGNTIEHRMALQTSGQLYQRQVGISDVKDTDRQAYFADSDSADKINAEGRFTAEGMLSYLFQTVMIEDTVYVVPDLEKIAHQLVEMDS</sequence>
<protein>
    <submittedName>
        <fullName evidence="1">Uncharacterized protein</fullName>
    </submittedName>
</protein>
<dbReference type="EMBL" id="JAGBKN010000022">
    <property type="protein sequence ID" value="MBO1517593.1"/>
    <property type="molecule type" value="Genomic_DNA"/>
</dbReference>
<accession>A0AAW4IQ55</accession>
<reference evidence="1 2" key="1">
    <citation type="submission" date="2021-03" db="EMBL/GenBank/DDBJ databases">
        <authorList>
            <person name="Shang D.-D."/>
            <person name="Du Z.-J."/>
            <person name="Chen G.-J."/>
        </authorList>
    </citation>
    <scope>NUCLEOTIDE SEQUENCE [LARGE SCALE GENOMIC DNA]</scope>
    <source>
        <strain evidence="1 2">F2608</strain>
    </source>
</reference>
<dbReference type="AlphaFoldDB" id="A0AAW4IQ55"/>
<keyword evidence="2" id="KW-1185">Reference proteome</keyword>
<comment type="caution">
    <text evidence="1">The sequence shown here is derived from an EMBL/GenBank/DDBJ whole genome shotgun (WGS) entry which is preliminary data.</text>
</comment>
<evidence type="ECO:0000313" key="1">
    <source>
        <dbReference type="EMBL" id="MBO1517593.1"/>
    </source>
</evidence>
<dbReference type="RefSeq" id="WP_207970058.1">
    <property type="nucleotide sequence ID" value="NZ_JAGBKN010000022.1"/>
</dbReference>
<gene>
    <name evidence="1" type="ORF">J3491_09635</name>
</gene>
<proteinExistence type="predicted"/>
<evidence type="ECO:0000313" key="2">
    <source>
        <dbReference type="Proteomes" id="UP000664161"/>
    </source>
</evidence>
<dbReference type="Proteomes" id="UP000664161">
    <property type="component" value="Unassembled WGS sequence"/>
</dbReference>
<organism evidence="1 2">
    <name type="scientific">Psychrobacter halodurans</name>
    <dbReference type="NCBI Taxonomy" id="2818439"/>
    <lineage>
        <taxon>Bacteria</taxon>
        <taxon>Pseudomonadati</taxon>
        <taxon>Pseudomonadota</taxon>
        <taxon>Gammaproteobacteria</taxon>
        <taxon>Moraxellales</taxon>
        <taxon>Moraxellaceae</taxon>
        <taxon>Psychrobacter</taxon>
    </lineage>
</organism>
<name>A0AAW4IQ55_9GAMM</name>